<protein>
    <submittedName>
        <fullName evidence="2">Helix-turn-helix domain-containing protein</fullName>
    </submittedName>
</protein>
<dbReference type="Gene3D" id="1.10.260.40">
    <property type="entry name" value="lambda repressor-like DNA-binding domains"/>
    <property type="match status" value="1"/>
</dbReference>
<dbReference type="PROSITE" id="PS50943">
    <property type="entry name" value="HTH_CROC1"/>
    <property type="match status" value="1"/>
</dbReference>
<keyword evidence="3" id="KW-1185">Reference proteome</keyword>
<name>A0AAW9QPU1_9CHRO</name>
<dbReference type="CDD" id="cd00093">
    <property type="entry name" value="HTH_XRE"/>
    <property type="match status" value="1"/>
</dbReference>
<sequence>MLEKQPMFILLHDRDSQGVIPRSKSLKTINFPNLKDNLENLESTKYLFILTSLTGLAEVADIVRTANQKHHLRVLFIREDIDSQWLPQIFDQANLRTMRNTIVHTDSEIPKRVFEAWRIGAQDHLIAKATVLGDRLLVVSCSMEEFEIPFQAMPALQCIPENERDDFIISEEGGYIYWQGADIHLDIDAFRSVIDPVEKQRFEALRLNHDKLFGQAIKALRQQHQLKQSEIAGLSERQVRRIESGERTKVNTLELLAKAHGMELAEYLDAVARLLPNISGQELRVVDSYSEETKSQDKPWELMGFKEQVQVIKKKSNSECPDMEECN</sequence>
<dbReference type="SMART" id="SM00530">
    <property type="entry name" value="HTH_XRE"/>
    <property type="match status" value="1"/>
</dbReference>
<dbReference type="RefSeq" id="WP_332866405.1">
    <property type="nucleotide sequence ID" value="NZ_JBAFSM010000037.1"/>
</dbReference>
<evidence type="ECO:0000259" key="1">
    <source>
        <dbReference type="PROSITE" id="PS50943"/>
    </source>
</evidence>
<dbReference type="InterPro" id="IPR001387">
    <property type="entry name" value="Cro/C1-type_HTH"/>
</dbReference>
<dbReference type="AlphaFoldDB" id="A0AAW9QPU1"/>
<evidence type="ECO:0000313" key="3">
    <source>
        <dbReference type="Proteomes" id="UP001328733"/>
    </source>
</evidence>
<feature type="domain" description="HTH cro/C1-type" evidence="1">
    <location>
        <begin position="217"/>
        <end position="267"/>
    </location>
</feature>
<organism evidence="2 3">
    <name type="scientific">Pannus brasiliensis CCIBt3594</name>
    <dbReference type="NCBI Taxonomy" id="1427578"/>
    <lineage>
        <taxon>Bacteria</taxon>
        <taxon>Bacillati</taxon>
        <taxon>Cyanobacteriota</taxon>
        <taxon>Cyanophyceae</taxon>
        <taxon>Oscillatoriophycideae</taxon>
        <taxon>Chroococcales</taxon>
        <taxon>Microcystaceae</taxon>
        <taxon>Pannus</taxon>
    </lineage>
</organism>
<proteinExistence type="predicted"/>
<evidence type="ECO:0000313" key="2">
    <source>
        <dbReference type="EMBL" id="MEG3438920.1"/>
    </source>
</evidence>
<accession>A0AAW9QPU1</accession>
<dbReference type="SUPFAM" id="SSF47413">
    <property type="entry name" value="lambda repressor-like DNA-binding domains"/>
    <property type="match status" value="1"/>
</dbReference>
<dbReference type="EMBL" id="JBAFSM010000037">
    <property type="protein sequence ID" value="MEG3438920.1"/>
    <property type="molecule type" value="Genomic_DNA"/>
</dbReference>
<dbReference type="Pfam" id="PF01381">
    <property type="entry name" value="HTH_3"/>
    <property type="match status" value="1"/>
</dbReference>
<dbReference type="InterPro" id="IPR010982">
    <property type="entry name" value="Lambda_DNA-bd_dom_sf"/>
</dbReference>
<dbReference type="Proteomes" id="UP001328733">
    <property type="component" value="Unassembled WGS sequence"/>
</dbReference>
<comment type="caution">
    <text evidence="2">The sequence shown here is derived from an EMBL/GenBank/DDBJ whole genome shotgun (WGS) entry which is preliminary data.</text>
</comment>
<reference evidence="2 3" key="1">
    <citation type="submission" date="2024-01" db="EMBL/GenBank/DDBJ databases">
        <title>Genomic insights into the taxonomy and metabolism of the cyanobacterium Pannus brasiliensis CCIBt3594.</title>
        <authorList>
            <person name="Machado M."/>
            <person name="Botero N.B."/>
            <person name="Andreote A.P.D."/>
            <person name="Feitosa A.M.T."/>
            <person name="Popin R."/>
            <person name="Sivonen K."/>
            <person name="Fiore M.F."/>
        </authorList>
    </citation>
    <scope>NUCLEOTIDE SEQUENCE [LARGE SCALE GENOMIC DNA]</scope>
    <source>
        <strain evidence="2 3">CCIBt3594</strain>
    </source>
</reference>
<dbReference type="GO" id="GO:0003677">
    <property type="term" value="F:DNA binding"/>
    <property type="evidence" value="ECO:0007669"/>
    <property type="project" value="InterPro"/>
</dbReference>
<gene>
    <name evidence="2" type="ORF">V0288_17465</name>
</gene>